<reference evidence="2" key="1">
    <citation type="submission" date="2018-06" db="EMBL/GenBank/DDBJ databases">
        <authorList>
            <person name="Zhirakovskaya E."/>
        </authorList>
    </citation>
    <scope>NUCLEOTIDE SEQUENCE</scope>
</reference>
<dbReference type="InterPro" id="IPR036873">
    <property type="entry name" value="Rhodanese-like_dom_sf"/>
</dbReference>
<evidence type="ECO:0000259" key="1">
    <source>
        <dbReference type="PROSITE" id="PS50206"/>
    </source>
</evidence>
<dbReference type="EMBL" id="UOEX01000144">
    <property type="protein sequence ID" value="VAW35859.1"/>
    <property type="molecule type" value="Genomic_DNA"/>
</dbReference>
<proteinExistence type="predicted"/>
<protein>
    <recommendedName>
        <fullName evidence="1">Rhodanese domain-containing protein</fullName>
    </recommendedName>
</protein>
<dbReference type="PANTHER" id="PTHR44086">
    <property type="entry name" value="THIOSULFATE SULFURTRANSFERASE RDL2, MITOCHONDRIAL-RELATED"/>
    <property type="match status" value="1"/>
</dbReference>
<name>A0A3B0VGD4_9ZZZZ</name>
<sequence length="219" mass="24293">MLSLKKKLTLFFMFVGIFVYAGSLSTALAGQSPAEVIGRAGALMKTGNYDQAGEQLQRALKAHPKDESLWEANNTISGRGYVAGWAADDFRWAPMKAKKFVTDVVLKKKIALVDVRSPLETAVWYPKSKLFDTFLIPLPTVPSRLYKIHPERYDEVIFICPTGTRAASASLMAAMMGYKNVYFFKGGYKVLTGLTGGIYRKTEKKLLAEGKIKEPALPR</sequence>
<gene>
    <name evidence="2" type="ORF">MNBD_DELTA03-196</name>
</gene>
<dbReference type="AlphaFoldDB" id="A0A3B0VGD4"/>
<dbReference type="PROSITE" id="PS50005">
    <property type="entry name" value="TPR"/>
    <property type="match status" value="1"/>
</dbReference>
<dbReference type="SUPFAM" id="SSF52821">
    <property type="entry name" value="Rhodanese/Cell cycle control phosphatase"/>
    <property type="match status" value="1"/>
</dbReference>
<dbReference type="InterPro" id="IPR019734">
    <property type="entry name" value="TPR_rpt"/>
</dbReference>
<accession>A0A3B0VGD4</accession>
<evidence type="ECO:0000313" key="2">
    <source>
        <dbReference type="EMBL" id="VAW35859.1"/>
    </source>
</evidence>
<dbReference type="PANTHER" id="PTHR44086:SF10">
    <property type="entry name" value="THIOSULFATE SULFURTRANSFERASE_RHODANESE-LIKE DOMAIN-CONTAINING PROTEIN 3"/>
    <property type="match status" value="1"/>
</dbReference>
<dbReference type="GO" id="GO:0005739">
    <property type="term" value="C:mitochondrion"/>
    <property type="evidence" value="ECO:0007669"/>
    <property type="project" value="TreeGrafter"/>
</dbReference>
<dbReference type="CDD" id="cd00158">
    <property type="entry name" value="RHOD"/>
    <property type="match status" value="1"/>
</dbReference>
<dbReference type="InterPro" id="IPR001763">
    <property type="entry name" value="Rhodanese-like_dom"/>
</dbReference>
<dbReference type="Pfam" id="PF13428">
    <property type="entry name" value="TPR_14"/>
    <property type="match status" value="1"/>
</dbReference>
<organism evidence="2">
    <name type="scientific">hydrothermal vent metagenome</name>
    <dbReference type="NCBI Taxonomy" id="652676"/>
    <lineage>
        <taxon>unclassified sequences</taxon>
        <taxon>metagenomes</taxon>
        <taxon>ecological metagenomes</taxon>
    </lineage>
</organism>
<dbReference type="Gene3D" id="3.40.250.10">
    <property type="entry name" value="Rhodanese-like domain"/>
    <property type="match status" value="1"/>
</dbReference>
<dbReference type="SMART" id="SM00450">
    <property type="entry name" value="RHOD"/>
    <property type="match status" value="1"/>
</dbReference>
<dbReference type="PROSITE" id="PS50206">
    <property type="entry name" value="RHODANESE_3"/>
    <property type="match status" value="1"/>
</dbReference>
<dbReference type="Pfam" id="PF00581">
    <property type="entry name" value="Rhodanese"/>
    <property type="match status" value="1"/>
</dbReference>
<feature type="domain" description="Rhodanese" evidence="1">
    <location>
        <begin position="106"/>
        <end position="200"/>
    </location>
</feature>
<dbReference type="GO" id="GO:0004792">
    <property type="term" value="F:thiosulfate-cyanide sulfurtransferase activity"/>
    <property type="evidence" value="ECO:0007669"/>
    <property type="project" value="TreeGrafter"/>
</dbReference>